<evidence type="ECO:0000256" key="7">
    <source>
        <dbReference type="ARBA" id="ARBA00023157"/>
    </source>
</evidence>
<evidence type="ECO:0000256" key="6">
    <source>
        <dbReference type="ARBA" id="ARBA00022837"/>
    </source>
</evidence>
<dbReference type="InterPro" id="IPR029058">
    <property type="entry name" value="AB_hydrolase_fold"/>
</dbReference>
<sequence length="430" mass="45552">MSAVNTISAALCSTNSFQTPAVYGAEILSLEATLHYSVNVPLGYYTNNGAVHVTDANFCNVTISYTHPGQNDTIHVQVWLPEESWNRRMQGIGCGGWAAGLFYLSFMGMTATGRRICTLSTDAGLGSLDPRIWALLSPGNVNMNGCSQGGRQGLVLAQRYPDAYDGIAASAPAINWAAGIASCDGSDGVLDGVISDPCLCTFDPQTLVGTLISCTDIGGTLEISAAAAAVAEATWGGARSVNNSSLWFGVNQDATLTGFSGLAGTSCTNGTCVSATFSISGDWIKLFILKNSTDDLSNMSHTDFDHILRASVQQYSSIIGTADPDLSEFRNRSGKMDSFHGLADPIIPPMGSKHYYDAVTALNPSIHDYYRLFFAPGITHCFGGSGAFPDTTFAALRRWVENGTAPDIVNATSVVYGQGLTFERLLCPYP</sequence>
<evidence type="ECO:0000256" key="8">
    <source>
        <dbReference type="RuleBase" id="RU361238"/>
    </source>
</evidence>
<keyword evidence="4" id="KW-0732">Signal</keyword>
<reference evidence="9 10" key="1">
    <citation type="submission" date="2016-03" db="EMBL/GenBank/DDBJ databases">
        <authorList>
            <person name="Ploux O."/>
        </authorList>
    </citation>
    <scope>NUCLEOTIDE SEQUENCE [LARGE SCALE GENOMIC DNA]</scope>
    <source>
        <strain evidence="9 10">UAMH 11012</strain>
    </source>
</reference>
<evidence type="ECO:0000313" key="10">
    <source>
        <dbReference type="Proteomes" id="UP000184330"/>
    </source>
</evidence>
<dbReference type="GO" id="GO:0046872">
    <property type="term" value="F:metal ion binding"/>
    <property type="evidence" value="ECO:0007669"/>
    <property type="project" value="UniProtKB-KW"/>
</dbReference>
<dbReference type="AlphaFoldDB" id="A0A1L7WV70"/>
<dbReference type="Proteomes" id="UP000184330">
    <property type="component" value="Unassembled WGS sequence"/>
</dbReference>
<accession>A0A1L7WV70</accession>
<keyword evidence="3" id="KW-0479">Metal-binding</keyword>
<dbReference type="PANTHER" id="PTHR33938">
    <property type="entry name" value="FERULOYL ESTERASE B-RELATED"/>
    <property type="match status" value="1"/>
</dbReference>
<organism evidence="9 10">
    <name type="scientific">Phialocephala subalpina</name>
    <dbReference type="NCBI Taxonomy" id="576137"/>
    <lineage>
        <taxon>Eukaryota</taxon>
        <taxon>Fungi</taxon>
        <taxon>Dikarya</taxon>
        <taxon>Ascomycota</taxon>
        <taxon>Pezizomycotina</taxon>
        <taxon>Leotiomycetes</taxon>
        <taxon>Helotiales</taxon>
        <taxon>Mollisiaceae</taxon>
        <taxon>Phialocephala</taxon>
        <taxon>Phialocephala fortinii species complex</taxon>
    </lineage>
</organism>
<keyword evidence="5 8" id="KW-0378">Hydrolase</keyword>
<gene>
    <name evidence="9" type="ORF">PAC_06564</name>
</gene>
<evidence type="ECO:0000256" key="2">
    <source>
        <dbReference type="ARBA" id="ARBA00022487"/>
    </source>
</evidence>
<keyword evidence="7" id="KW-1015">Disulfide bond</keyword>
<comment type="similarity">
    <text evidence="1 8">Belongs to the tannase family.</text>
</comment>
<dbReference type="PANTHER" id="PTHR33938:SF8">
    <property type="entry name" value="CARBOXYLIC ESTER HYDROLASE"/>
    <property type="match status" value="1"/>
</dbReference>
<keyword evidence="2" id="KW-0719">Serine esterase</keyword>
<evidence type="ECO:0000256" key="3">
    <source>
        <dbReference type="ARBA" id="ARBA00022723"/>
    </source>
</evidence>
<protein>
    <recommendedName>
        <fullName evidence="8">Carboxylic ester hydrolase</fullName>
        <ecNumber evidence="8">3.1.1.-</ecNumber>
    </recommendedName>
</protein>
<evidence type="ECO:0000256" key="5">
    <source>
        <dbReference type="ARBA" id="ARBA00022801"/>
    </source>
</evidence>
<keyword evidence="6" id="KW-0106">Calcium</keyword>
<dbReference type="EC" id="3.1.1.-" evidence="8"/>
<dbReference type="STRING" id="576137.A0A1L7WV70"/>
<evidence type="ECO:0000313" key="9">
    <source>
        <dbReference type="EMBL" id="CZR56675.1"/>
    </source>
</evidence>
<keyword evidence="10" id="KW-1185">Reference proteome</keyword>
<name>A0A1L7WV70_9HELO</name>
<dbReference type="EMBL" id="FJOG01000008">
    <property type="protein sequence ID" value="CZR56675.1"/>
    <property type="molecule type" value="Genomic_DNA"/>
</dbReference>
<dbReference type="InterPro" id="IPR011118">
    <property type="entry name" value="Tannase/feruloyl_esterase"/>
</dbReference>
<dbReference type="Pfam" id="PF07519">
    <property type="entry name" value="Tannase"/>
    <property type="match status" value="2"/>
</dbReference>
<dbReference type="SUPFAM" id="SSF53474">
    <property type="entry name" value="alpha/beta-Hydrolases"/>
    <property type="match status" value="1"/>
</dbReference>
<evidence type="ECO:0000256" key="4">
    <source>
        <dbReference type="ARBA" id="ARBA00022729"/>
    </source>
</evidence>
<proteinExistence type="inferred from homology"/>
<dbReference type="Gene3D" id="3.40.50.1820">
    <property type="entry name" value="alpha/beta hydrolase"/>
    <property type="match status" value="1"/>
</dbReference>
<dbReference type="GO" id="GO:0030600">
    <property type="term" value="F:feruloyl esterase activity"/>
    <property type="evidence" value="ECO:0007669"/>
    <property type="project" value="UniProtKB-ARBA"/>
</dbReference>
<evidence type="ECO:0000256" key="1">
    <source>
        <dbReference type="ARBA" id="ARBA00006249"/>
    </source>
</evidence>
<dbReference type="OrthoDB" id="3039123at2759"/>